<evidence type="ECO:0000256" key="5">
    <source>
        <dbReference type="ARBA" id="ARBA00023136"/>
    </source>
</evidence>
<dbReference type="EMBL" id="CZAP01000001">
    <property type="protein sequence ID" value="CUO89079.1"/>
    <property type="molecule type" value="Genomic_DNA"/>
</dbReference>
<dbReference type="PANTHER" id="PTHR30572:SF18">
    <property type="entry name" value="ABC-TYPE MACROLIDE FAMILY EXPORT SYSTEM PERMEASE COMPONENT 2"/>
    <property type="match status" value="1"/>
</dbReference>
<feature type="transmembrane region" description="Helical" evidence="6">
    <location>
        <begin position="745"/>
        <end position="767"/>
    </location>
</feature>
<comment type="subcellular location">
    <subcellularLocation>
        <location evidence="1">Cell membrane</location>
        <topology evidence="1">Multi-pass membrane protein</topology>
    </subcellularLocation>
</comment>
<dbReference type="Pfam" id="PF02687">
    <property type="entry name" value="FtsX"/>
    <property type="match status" value="2"/>
</dbReference>
<evidence type="ECO:0000256" key="2">
    <source>
        <dbReference type="ARBA" id="ARBA00022475"/>
    </source>
</evidence>
<dbReference type="InterPro" id="IPR025857">
    <property type="entry name" value="MacB_PCD"/>
</dbReference>
<keyword evidence="3 6" id="KW-0812">Transmembrane</keyword>
<dbReference type="GO" id="GO:0022857">
    <property type="term" value="F:transmembrane transporter activity"/>
    <property type="evidence" value="ECO:0007669"/>
    <property type="project" value="TreeGrafter"/>
</dbReference>
<feature type="domain" description="ABC3 transporter permease C-terminal" evidence="7">
    <location>
        <begin position="661"/>
        <end position="774"/>
    </location>
</feature>
<dbReference type="AlphaFoldDB" id="A0A174IW11"/>
<dbReference type="PANTHER" id="PTHR30572">
    <property type="entry name" value="MEMBRANE COMPONENT OF TRANSPORTER-RELATED"/>
    <property type="match status" value="1"/>
</dbReference>
<name>A0A174IW11_BACT4</name>
<evidence type="ECO:0000256" key="3">
    <source>
        <dbReference type="ARBA" id="ARBA00022692"/>
    </source>
</evidence>
<evidence type="ECO:0000259" key="8">
    <source>
        <dbReference type="Pfam" id="PF12704"/>
    </source>
</evidence>
<keyword evidence="9" id="KW-0378">Hydrolase</keyword>
<keyword evidence="4 6" id="KW-1133">Transmembrane helix</keyword>
<dbReference type="EC" id="3.6.3.-" evidence="9"/>
<sequence length="781" mass="89865">MIKHYLKVAFRNLVKYKTQSLVSIIGLAVGFTCFALSVLWIRYEMTYDTFHNGADRIYMVRAHYTDSPSSTSNVTPYPLANYLQEKMPEIEATASTSIYRDMKFRLGDNEQEVVMATADSVFMNFFNIRLLKGTVNFLKENDPEIAITEEFARKLFGSEEDALGKEVELSGRPRKIGAIVSGWSRHSNIPYSVLSSARRYPRWSSKGEQLFIRVRAGVDRDTFQKKMEDIDILDIPKESELAKLLITPISALRYSDYVSKVDVVISFSYIFYFSLAGGLVIICSLFNYLTLYISRLCMRSREMALRKVNGASNTSLSVQFAIELLLILCIALLCGLLMIEVSMSGFLNFTQIETGSYYGEIIAYLLIVIILSFLFAQMPLSYFRRRTLQEAIKGKVVATRPYLFRKIGIIMQLVVSLAFIFCAVVMMKQLYFLKNTDLGMERHNVGNVALWNGDIKQWLGKIAALPMVTEALPPSYFPIIPTGPMMYVEINNWDDSPKAVEEPLTVGMMPAKEEFFEFYKLNLLEGEFISDKNQENEVVIDENTCRKFGWKRALGKSFYHEYNGQRSLYKVVGVVRSFSYRSPTSEPGLIAFQHPKAQDYLLNRASILFKFREGTWNECRATIEKLYREEFPNAYMRLFNEEEEYNKYLRSEDALMKLLSFVSLVCVIISVFGVFSLVTLSCEQRQKEIAIRKVNGAQIHHILQMFFREYLLLLIIAAVIAFPAGYVVMRRWIDSYVRQTSIDSWVYISIFVVIAIILLLSIIWRVWKAARQNPAEIIKSE</sequence>
<keyword evidence="2" id="KW-1003">Cell membrane</keyword>
<evidence type="ECO:0000313" key="10">
    <source>
        <dbReference type="Proteomes" id="UP000095576"/>
    </source>
</evidence>
<dbReference type="InterPro" id="IPR050250">
    <property type="entry name" value="Macrolide_Exporter_MacB"/>
</dbReference>
<feature type="transmembrane region" description="Helical" evidence="6">
    <location>
        <begin position="361"/>
        <end position="383"/>
    </location>
</feature>
<accession>A0A174IW11</accession>
<feature type="transmembrane region" description="Helical" evidence="6">
    <location>
        <begin position="403"/>
        <end position="427"/>
    </location>
</feature>
<dbReference type="Proteomes" id="UP000095576">
    <property type="component" value="Unassembled WGS sequence"/>
</dbReference>
<reference evidence="9 10" key="1">
    <citation type="submission" date="2015-09" db="EMBL/GenBank/DDBJ databases">
        <authorList>
            <consortium name="Pathogen Informatics"/>
        </authorList>
    </citation>
    <scope>NUCLEOTIDE SEQUENCE [LARGE SCALE GENOMIC DNA]</scope>
    <source>
        <strain evidence="9 10">2789STDY5834899</strain>
    </source>
</reference>
<evidence type="ECO:0000256" key="6">
    <source>
        <dbReference type="SAM" id="Phobius"/>
    </source>
</evidence>
<feature type="transmembrane region" description="Helical" evidence="6">
    <location>
        <begin position="710"/>
        <end position="733"/>
    </location>
</feature>
<feature type="transmembrane region" description="Helical" evidence="6">
    <location>
        <begin position="314"/>
        <end position="341"/>
    </location>
</feature>
<evidence type="ECO:0000259" key="7">
    <source>
        <dbReference type="Pfam" id="PF02687"/>
    </source>
</evidence>
<feature type="domain" description="ABC3 transporter permease C-terminal" evidence="7">
    <location>
        <begin position="276"/>
        <end position="386"/>
    </location>
</feature>
<dbReference type="Pfam" id="PF12704">
    <property type="entry name" value="MacB_PCD"/>
    <property type="match status" value="1"/>
</dbReference>
<dbReference type="GO" id="GO:0016787">
    <property type="term" value="F:hydrolase activity"/>
    <property type="evidence" value="ECO:0007669"/>
    <property type="project" value="UniProtKB-KW"/>
</dbReference>
<feature type="transmembrane region" description="Helical" evidence="6">
    <location>
        <begin position="269"/>
        <end position="293"/>
    </location>
</feature>
<evidence type="ECO:0000256" key="1">
    <source>
        <dbReference type="ARBA" id="ARBA00004651"/>
    </source>
</evidence>
<keyword evidence="5 6" id="KW-0472">Membrane</keyword>
<evidence type="ECO:0000256" key="4">
    <source>
        <dbReference type="ARBA" id="ARBA00022989"/>
    </source>
</evidence>
<protein>
    <submittedName>
        <fullName evidence="9">ABC transporter permease</fullName>
        <ecNumber evidence="9">3.6.3.-</ecNumber>
    </submittedName>
</protein>
<gene>
    <name evidence="9" type="primary">macB_2</name>
    <name evidence="9" type="ORF">ERS852511_00477</name>
</gene>
<feature type="transmembrane region" description="Helical" evidence="6">
    <location>
        <begin position="658"/>
        <end position="682"/>
    </location>
</feature>
<evidence type="ECO:0000313" key="9">
    <source>
        <dbReference type="EMBL" id="CUO89079.1"/>
    </source>
</evidence>
<organism evidence="9 10">
    <name type="scientific">Bacteroides thetaiotaomicron</name>
    <dbReference type="NCBI Taxonomy" id="818"/>
    <lineage>
        <taxon>Bacteria</taxon>
        <taxon>Pseudomonadati</taxon>
        <taxon>Bacteroidota</taxon>
        <taxon>Bacteroidia</taxon>
        <taxon>Bacteroidales</taxon>
        <taxon>Bacteroidaceae</taxon>
        <taxon>Bacteroides</taxon>
    </lineage>
</organism>
<dbReference type="RefSeq" id="WP_055298442.1">
    <property type="nucleotide sequence ID" value="NZ_CZAP01000001.1"/>
</dbReference>
<dbReference type="InterPro" id="IPR003838">
    <property type="entry name" value="ABC3_permease_C"/>
</dbReference>
<dbReference type="GO" id="GO:0005886">
    <property type="term" value="C:plasma membrane"/>
    <property type="evidence" value="ECO:0007669"/>
    <property type="project" value="UniProtKB-SubCell"/>
</dbReference>
<feature type="transmembrane region" description="Helical" evidence="6">
    <location>
        <begin position="21"/>
        <end position="41"/>
    </location>
</feature>
<feature type="domain" description="MacB-like periplasmic core" evidence="8">
    <location>
        <begin position="20"/>
        <end position="229"/>
    </location>
</feature>
<proteinExistence type="predicted"/>